<dbReference type="Gene3D" id="1.10.510.10">
    <property type="entry name" value="Transferase(Phosphotransferase) domain 1"/>
    <property type="match status" value="1"/>
</dbReference>
<reference evidence="3 4" key="1">
    <citation type="journal article" date="2020" name="G3 (Bethesda)">
        <title>Improved Reference Genome for Cyclotella cryptica CCMP332, a Model for Cell Wall Morphogenesis, Salinity Adaptation, and Lipid Production in Diatoms (Bacillariophyta).</title>
        <authorList>
            <person name="Roberts W.R."/>
            <person name="Downey K.M."/>
            <person name="Ruck E.C."/>
            <person name="Traller J.C."/>
            <person name="Alverson A.J."/>
        </authorList>
    </citation>
    <scope>NUCLEOTIDE SEQUENCE [LARGE SCALE GENOMIC DNA]</scope>
    <source>
        <strain evidence="3 4">CCMP332</strain>
    </source>
</reference>
<gene>
    <name evidence="3" type="ORF">HJC23_001691</name>
</gene>
<dbReference type="InterPro" id="IPR011990">
    <property type="entry name" value="TPR-like_helical_dom_sf"/>
</dbReference>
<feature type="domain" description="Orc1-like AAA ATPase" evidence="2">
    <location>
        <begin position="320"/>
        <end position="507"/>
    </location>
</feature>
<feature type="transmembrane region" description="Helical" evidence="1">
    <location>
        <begin position="1221"/>
        <end position="1239"/>
    </location>
</feature>
<dbReference type="PANTHER" id="PTHR43642:SF1">
    <property type="entry name" value="HYBRID SIGNAL TRANSDUCTION HISTIDINE KINASE G"/>
    <property type="match status" value="1"/>
</dbReference>
<dbReference type="PANTHER" id="PTHR43642">
    <property type="entry name" value="HYBRID SIGNAL TRANSDUCTION HISTIDINE KINASE G"/>
    <property type="match status" value="1"/>
</dbReference>
<name>A0ABD3QL02_9STRA</name>
<organism evidence="3 4">
    <name type="scientific">Cyclotella cryptica</name>
    <dbReference type="NCBI Taxonomy" id="29204"/>
    <lineage>
        <taxon>Eukaryota</taxon>
        <taxon>Sar</taxon>
        <taxon>Stramenopiles</taxon>
        <taxon>Ochrophyta</taxon>
        <taxon>Bacillariophyta</taxon>
        <taxon>Coscinodiscophyceae</taxon>
        <taxon>Thalassiosirophycidae</taxon>
        <taxon>Stephanodiscales</taxon>
        <taxon>Stephanodiscaceae</taxon>
        <taxon>Cyclotella</taxon>
    </lineage>
</organism>
<accession>A0ABD3QL02</accession>
<keyword evidence="4" id="KW-1185">Reference proteome</keyword>
<dbReference type="InterPro" id="IPR053159">
    <property type="entry name" value="Hybrid_Histidine_Kinase"/>
</dbReference>
<evidence type="ECO:0000259" key="2">
    <source>
        <dbReference type="Pfam" id="PF13191"/>
    </source>
</evidence>
<dbReference type="SUPFAM" id="SSF52540">
    <property type="entry name" value="P-loop containing nucleoside triphosphate hydrolases"/>
    <property type="match status" value="1"/>
</dbReference>
<dbReference type="InterPro" id="IPR011009">
    <property type="entry name" value="Kinase-like_dom_sf"/>
</dbReference>
<evidence type="ECO:0000256" key="1">
    <source>
        <dbReference type="SAM" id="Phobius"/>
    </source>
</evidence>
<dbReference type="InterPro" id="IPR027417">
    <property type="entry name" value="P-loop_NTPase"/>
</dbReference>
<comment type="caution">
    <text evidence="3">The sequence shown here is derived from an EMBL/GenBank/DDBJ whole genome shotgun (WGS) entry which is preliminary data.</text>
</comment>
<keyword evidence="1" id="KW-1133">Transmembrane helix</keyword>
<sequence>MDLSTLSLSKPPTEYVTAAPSPNGAVALIPSITAAHPPSDSPPRLVHKSDRTAIYCVRENGIDKGIKVLVSGNHTEDQILRLVREQSVSNFLPLHVRGRHVVDVRGFKGAPALHFEWAKGVALDEWIRNAASRSDVDDAVRLRVAIAIVETLNDFHKSHVSYQNLHCSNIILDTFEGSYVATFIDLTAATIYTTSSSKSWVKAVNKDLRDLGNVLKELFGCERQGDTDAPVRNDRLDSNKRAKTQMYRKEDDLPMFLVSLISTLGLSGDIFASVTETYSNTRDVLYDLQYIAKNPSAYLRPFVLDEATKNNRLTFRHDMFYGRQSEKCMLIHALNSVIELGGQPMLTMISGSPGAGKTSLAEQIKKPLDDEGGYLIRGKFEQNSPQDFVIFNAIDAFFSQLHNDSDPQFKSEVSRRIHTSVGSGVRMLIKSIPSLGVFMEEYFNLRSENTVGVAASEQRWKYLLCKLIAATARKESPIAILLDDLQWADEDSLDVLRLMVTDPDIKYCIFLGTYRDNDANSCNRIRKVVDSIHDRSVSLMSIKIGPIEKESVNALVAELLCLPPRLSQPLSTVVHSKTGGVVLFVLKFLKSLNVEGLLWFSLTSRRWEFDTSKIRRKEISTDVVTYMTNRMTRLPNEIQSGLKFAACLGNTAVIFDDSAVCDIPFLMNSNAIETLILTGTKFSTETLRLAFPENDSDLKEFIRFVIDGGFLREISADLLMWGHDQIQQGAEYSYSTLRHFHSCPDLHCSSSPIFLGILLKAAYELIPQDKRESFHLLLGTRMYLRAPSDSLDRNLFPMVCNMNAGIRLIQSREQKYEVAKLNFQAGEKALSSSAFSTAGRFLVAAVNLLDEQSWVDHYEFTLKVHDAAGVALYAVGDFTTLKTVMLKPVMRARCFEDKLNTYHNMVRFLSSSGRMKEVIVKCSSILAQLGEIIPEDMNQEICDEEAERVKEALVPLSEKDLLSLPVLTDQRKMVSISFNLKIASAYVVKPILTPYLVFRMIRLSIEHGLCNISSFAFGLYGSWLVSGYNSDFDRGYRMGRVATDLMRKLRADEFIPRVYTTVYGFINFWKEPYQASLGKHIEAYESGALSGDMEFAVSSLCQYANSALFASGLNLQKLEVNVKLYIKRSLQSSQIMASKMLVTIHEIICILTGSNEDSYSVFLQTTEDQVFTDARENHQFSVCRYILNKCKYVAFIGGDMNAAAHMFEMGLDYPLGSNGKMVHIAVSFFVDGLIAFFFARKQRADKMRWEKIGESVLKLFQKWTKTCHWNFSNKLYLLEAERHFLDEEDAAAMAKYHESIQSAQQHRFIHEEAIACERLAWFHLARGRSGEALQTFTEAKNCYKEWGALGIVGRIERVIQQIIS</sequence>
<dbReference type="EMBL" id="JABMIG020000030">
    <property type="protein sequence ID" value="KAL3800854.1"/>
    <property type="molecule type" value="Genomic_DNA"/>
</dbReference>
<dbReference type="Pfam" id="PF13191">
    <property type="entry name" value="AAA_16"/>
    <property type="match status" value="1"/>
</dbReference>
<dbReference type="Proteomes" id="UP001516023">
    <property type="component" value="Unassembled WGS sequence"/>
</dbReference>
<proteinExistence type="predicted"/>
<evidence type="ECO:0000313" key="3">
    <source>
        <dbReference type="EMBL" id="KAL3800854.1"/>
    </source>
</evidence>
<dbReference type="InterPro" id="IPR041664">
    <property type="entry name" value="AAA_16"/>
</dbReference>
<keyword evidence="1" id="KW-0812">Transmembrane</keyword>
<evidence type="ECO:0000313" key="4">
    <source>
        <dbReference type="Proteomes" id="UP001516023"/>
    </source>
</evidence>
<protein>
    <recommendedName>
        <fullName evidence="2">Orc1-like AAA ATPase domain-containing protein</fullName>
    </recommendedName>
</protein>
<dbReference type="SUPFAM" id="SSF48452">
    <property type="entry name" value="TPR-like"/>
    <property type="match status" value="1"/>
</dbReference>
<dbReference type="Gene3D" id="3.40.50.300">
    <property type="entry name" value="P-loop containing nucleotide triphosphate hydrolases"/>
    <property type="match status" value="1"/>
</dbReference>
<dbReference type="SUPFAM" id="SSF56112">
    <property type="entry name" value="Protein kinase-like (PK-like)"/>
    <property type="match status" value="1"/>
</dbReference>
<keyword evidence="1" id="KW-0472">Membrane</keyword>